<dbReference type="EMBL" id="CAXKWB010024787">
    <property type="protein sequence ID" value="CAL4126719.1"/>
    <property type="molecule type" value="Genomic_DNA"/>
</dbReference>
<evidence type="ECO:0000313" key="1">
    <source>
        <dbReference type="EMBL" id="CAL4126719.1"/>
    </source>
</evidence>
<gene>
    <name evidence="1" type="ORF">MNOR_LOCUS25673</name>
</gene>
<organism evidence="1 2">
    <name type="scientific">Meganyctiphanes norvegica</name>
    <name type="common">Northern krill</name>
    <name type="synonym">Thysanopoda norvegica</name>
    <dbReference type="NCBI Taxonomy" id="48144"/>
    <lineage>
        <taxon>Eukaryota</taxon>
        <taxon>Metazoa</taxon>
        <taxon>Ecdysozoa</taxon>
        <taxon>Arthropoda</taxon>
        <taxon>Crustacea</taxon>
        <taxon>Multicrustacea</taxon>
        <taxon>Malacostraca</taxon>
        <taxon>Eumalacostraca</taxon>
        <taxon>Eucarida</taxon>
        <taxon>Euphausiacea</taxon>
        <taxon>Euphausiidae</taxon>
        <taxon>Meganyctiphanes</taxon>
    </lineage>
</organism>
<sequence>AALAVPYGYTDRLDIMEDSELEYSDYNSNRSNMSSNTTCYALPDIIMDTAPPPSSLRRAHSHHFVFPVKSQTNSFHEEPVISAVVAPRPCDVPEIKHDKQCYRPNQKDTDEKKLCRSVGSNLRKIADKF</sequence>
<feature type="non-terminal residue" evidence="1">
    <location>
        <position position="129"/>
    </location>
</feature>
<evidence type="ECO:0000313" key="2">
    <source>
        <dbReference type="Proteomes" id="UP001497623"/>
    </source>
</evidence>
<comment type="caution">
    <text evidence="1">The sequence shown here is derived from an EMBL/GenBank/DDBJ whole genome shotgun (WGS) entry which is preliminary data.</text>
</comment>
<accession>A0AAV2RKK7</accession>
<proteinExistence type="predicted"/>
<dbReference type="Proteomes" id="UP001497623">
    <property type="component" value="Unassembled WGS sequence"/>
</dbReference>
<keyword evidence="2" id="KW-1185">Reference proteome</keyword>
<protein>
    <recommendedName>
        <fullName evidence="3">C-myc</fullName>
    </recommendedName>
</protein>
<name>A0AAV2RKK7_MEGNR</name>
<dbReference type="AlphaFoldDB" id="A0AAV2RKK7"/>
<feature type="non-terminal residue" evidence="1">
    <location>
        <position position="1"/>
    </location>
</feature>
<evidence type="ECO:0008006" key="3">
    <source>
        <dbReference type="Google" id="ProtNLM"/>
    </source>
</evidence>
<reference evidence="1 2" key="1">
    <citation type="submission" date="2024-05" db="EMBL/GenBank/DDBJ databases">
        <authorList>
            <person name="Wallberg A."/>
        </authorList>
    </citation>
    <scope>NUCLEOTIDE SEQUENCE [LARGE SCALE GENOMIC DNA]</scope>
</reference>